<keyword evidence="2" id="KW-0328">Glycosyltransferase</keyword>
<dbReference type="GO" id="GO:0071555">
    <property type="term" value="P:cell wall organization"/>
    <property type="evidence" value="ECO:0007669"/>
    <property type="project" value="UniProtKB-KW"/>
</dbReference>
<feature type="transmembrane region" description="Helical" evidence="9">
    <location>
        <begin position="20"/>
        <end position="38"/>
    </location>
</feature>
<name>E6QHN9_9ZZZZ</name>
<feature type="transmembrane region" description="Helical" evidence="9">
    <location>
        <begin position="389"/>
        <end position="406"/>
    </location>
</feature>
<dbReference type="EMBL" id="CABQ01000016">
    <property type="protein sequence ID" value="CBI06753.1"/>
    <property type="molecule type" value="Genomic_DNA"/>
</dbReference>
<gene>
    <name evidence="10" type="ORF">CARN6_0021</name>
</gene>
<evidence type="ECO:0000256" key="7">
    <source>
        <dbReference type="ARBA" id="ARBA00023136"/>
    </source>
</evidence>
<feature type="transmembrane region" description="Helical" evidence="9">
    <location>
        <begin position="474"/>
        <end position="495"/>
    </location>
</feature>
<dbReference type="GO" id="GO:0016757">
    <property type="term" value="F:glycosyltransferase activity"/>
    <property type="evidence" value="ECO:0007669"/>
    <property type="project" value="UniProtKB-KW"/>
</dbReference>
<dbReference type="CDD" id="cd06437">
    <property type="entry name" value="CESA_CaSu_A2"/>
    <property type="match status" value="1"/>
</dbReference>
<reference evidence="10" key="1">
    <citation type="submission" date="2009-10" db="EMBL/GenBank/DDBJ databases">
        <title>Diversity of trophic interactions inside an arsenic-rich microbial ecosystem.</title>
        <authorList>
            <person name="Bertin P.N."/>
            <person name="Heinrich-Salmeron A."/>
            <person name="Pelletier E."/>
            <person name="Goulhen-Chollet F."/>
            <person name="Arsene-Ploetze F."/>
            <person name="Gallien S."/>
            <person name="Calteau A."/>
            <person name="Vallenet D."/>
            <person name="Casiot C."/>
            <person name="Chane-Woon-Ming B."/>
            <person name="Giloteaux L."/>
            <person name="Barakat M."/>
            <person name="Bonnefoy V."/>
            <person name="Bruneel O."/>
            <person name="Chandler M."/>
            <person name="Cleiss J."/>
            <person name="Duran R."/>
            <person name="Elbaz-Poulichet F."/>
            <person name="Fonknechten N."/>
            <person name="Lauga B."/>
            <person name="Mornico D."/>
            <person name="Ortet P."/>
            <person name="Schaeffer C."/>
            <person name="Siguier P."/>
            <person name="Alexander Thil Smith A."/>
            <person name="Van Dorsselaer A."/>
            <person name="Weissenbach J."/>
            <person name="Medigue C."/>
            <person name="Le Paslier D."/>
        </authorList>
    </citation>
    <scope>NUCLEOTIDE SEQUENCE</scope>
</reference>
<keyword evidence="3 10" id="KW-0808">Transferase</keyword>
<sequence>MQYADQTFRGLYEWNWFDAALLLPYFAVMFVLAIYGVHRYQMAYLYYKYKKNYKPEPLAYFDELPTVTVQLPIYNEQFVIERLMEAICAMEYPRDRLEIQLLDDSTDETREVAAAIVARYEALGHPVKYIHRTNRHGFKAGALDAGLKIAKGDLIAIFDADFVPPCDWLMKVVHHFTEPGIGMVQTRWTHLNRDYSLLTKVEAILLDGHFVLEHGARARTGEFFNFNGTAGMWRRQAITDAGGWQHDTLTEDTDLSYRSQLAGWKFKYLPEVECPAELPIEMTAFKTQQARWAKGLIQTSIKILPMMFKSHVPRRVKIEAIYHLTANLSYPLMVVMTALLIPAMIVRFYQGWFQMLLIDVPLFTASTLSIAIFYVLSQKELFPNNWKKTFLYLPILMALGIGLTITNTKAVMEALLGIKSAFARTPKYSVAKKGEKSKAGKYRKRLLWTPWIELAVGTYFAAAIVYTFANNNFFTAPFLLLFVLGYWYTGLMSLLQGRFERWRSGSMANTDESSPKPFPVGV</sequence>
<evidence type="ECO:0000256" key="1">
    <source>
        <dbReference type="ARBA" id="ARBA00004653"/>
    </source>
</evidence>
<dbReference type="AlphaFoldDB" id="E6QHN9"/>
<comment type="subcellular location">
    <subcellularLocation>
        <location evidence="1">Golgi apparatus membrane</location>
        <topology evidence="1">Multi-pass membrane protein</topology>
    </subcellularLocation>
</comment>
<proteinExistence type="predicted"/>
<dbReference type="Gene3D" id="3.90.550.10">
    <property type="entry name" value="Spore Coat Polysaccharide Biosynthesis Protein SpsA, Chain A"/>
    <property type="match status" value="1"/>
</dbReference>
<feature type="transmembrane region" description="Helical" evidence="9">
    <location>
        <begin position="356"/>
        <end position="377"/>
    </location>
</feature>
<keyword evidence="7 9" id="KW-0472">Membrane</keyword>
<organism evidence="10">
    <name type="scientific">mine drainage metagenome</name>
    <dbReference type="NCBI Taxonomy" id="410659"/>
    <lineage>
        <taxon>unclassified sequences</taxon>
        <taxon>metagenomes</taxon>
        <taxon>ecological metagenomes</taxon>
    </lineage>
</organism>
<dbReference type="PANTHER" id="PTHR32044:SF80">
    <property type="entry name" value="XYLOGLUCAN GLYCOSYLTRANSFERASE 2-RELATED"/>
    <property type="match status" value="1"/>
</dbReference>
<comment type="caution">
    <text evidence="10">The sequence shown here is derived from an EMBL/GenBank/DDBJ whole genome shotgun (WGS) entry which is preliminary data.</text>
</comment>
<keyword evidence="4 9" id="KW-0812">Transmembrane</keyword>
<evidence type="ECO:0000256" key="9">
    <source>
        <dbReference type="SAM" id="Phobius"/>
    </source>
</evidence>
<dbReference type="FunFam" id="3.90.550.10:FF:000057">
    <property type="entry name" value="Glycosyltransferase-like protein, family 2"/>
    <property type="match status" value="1"/>
</dbReference>
<feature type="transmembrane region" description="Helical" evidence="9">
    <location>
        <begin position="328"/>
        <end position="349"/>
    </location>
</feature>
<evidence type="ECO:0000256" key="2">
    <source>
        <dbReference type="ARBA" id="ARBA00022676"/>
    </source>
</evidence>
<evidence type="ECO:0000256" key="3">
    <source>
        <dbReference type="ARBA" id="ARBA00022679"/>
    </source>
</evidence>
<evidence type="ECO:0000256" key="6">
    <source>
        <dbReference type="ARBA" id="ARBA00023034"/>
    </source>
</evidence>
<keyword evidence="8" id="KW-0961">Cell wall biogenesis/degradation</keyword>
<dbReference type="PANTHER" id="PTHR32044">
    <property type="entry name" value="GLUCOMANNAN 4-BETA-MANNOSYLTRANSFERASE 9"/>
    <property type="match status" value="1"/>
</dbReference>
<keyword evidence="6" id="KW-0333">Golgi apparatus</keyword>
<keyword evidence="5 9" id="KW-1133">Transmembrane helix</keyword>
<dbReference type="SUPFAM" id="SSF53448">
    <property type="entry name" value="Nucleotide-diphospho-sugar transferases"/>
    <property type="match status" value="1"/>
</dbReference>
<evidence type="ECO:0000256" key="5">
    <source>
        <dbReference type="ARBA" id="ARBA00022989"/>
    </source>
</evidence>
<evidence type="ECO:0000256" key="4">
    <source>
        <dbReference type="ARBA" id="ARBA00022692"/>
    </source>
</evidence>
<accession>E6QHN9</accession>
<evidence type="ECO:0000256" key="8">
    <source>
        <dbReference type="ARBA" id="ARBA00023316"/>
    </source>
</evidence>
<dbReference type="Pfam" id="PF13641">
    <property type="entry name" value="Glyco_tranf_2_3"/>
    <property type="match status" value="1"/>
</dbReference>
<evidence type="ECO:0000313" key="10">
    <source>
        <dbReference type="EMBL" id="CBI06753.1"/>
    </source>
</evidence>
<feature type="transmembrane region" description="Helical" evidence="9">
    <location>
        <begin position="446"/>
        <end position="468"/>
    </location>
</feature>
<dbReference type="GO" id="GO:0000139">
    <property type="term" value="C:Golgi membrane"/>
    <property type="evidence" value="ECO:0007669"/>
    <property type="project" value="UniProtKB-SubCell"/>
</dbReference>
<protein>
    <submittedName>
        <fullName evidence="10">Glycosyl transferase, family 2</fullName>
    </submittedName>
</protein>
<dbReference type="InterPro" id="IPR029044">
    <property type="entry name" value="Nucleotide-diphossugar_trans"/>
</dbReference>